<feature type="chain" id="PRO_5043855392" evidence="2">
    <location>
        <begin position="22"/>
        <end position="273"/>
    </location>
</feature>
<feature type="signal peptide" evidence="2">
    <location>
        <begin position="1"/>
        <end position="21"/>
    </location>
</feature>
<organism evidence="3 4">
    <name type="scientific">Orbilia ellipsospora</name>
    <dbReference type="NCBI Taxonomy" id="2528407"/>
    <lineage>
        <taxon>Eukaryota</taxon>
        <taxon>Fungi</taxon>
        <taxon>Dikarya</taxon>
        <taxon>Ascomycota</taxon>
        <taxon>Pezizomycotina</taxon>
        <taxon>Orbiliomycetes</taxon>
        <taxon>Orbiliales</taxon>
        <taxon>Orbiliaceae</taxon>
        <taxon>Orbilia</taxon>
    </lineage>
</organism>
<keyword evidence="2" id="KW-0732">Signal</keyword>
<comment type="caution">
    <text evidence="3">The sequence shown here is derived from an EMBL/GenBank/DDBJ whole genome shotgun (WGS) entry which is preliminary data.</text>
</comment>
<feature type="region of interest" description="Disordered" evidence="1">
    <location>
        <begin position="144"/>
        <end position="236"/>
    </location>
</feature>
<proteinExistence type="predicted"/>
<feature type="compositionally biased region" description="Low complexity" evidence="1">
    <location>
        <begin position="219"/>
        <end position="231"/>
    </location>
</feature>
<accession>A0AAV9XK48</accession>
<feature type="compositionally biased region" description="Polar residues" evidence="1">
    <location>
        <begin position="192"/>
        <end position="218"/>
    </location>
</feature>
<evidence type="ECO:0000256" key="1">
    <source>
        <dbReference type="SAM" id="MobiDB-lite"/>
    </source>
</evidence>
<reference evidence="3 4" key="1">
    <citation type="submission" date="2019-10" db="EMBL/GenBank/DDBJ databases">
        <authorList>
            <person name="Palmer J.M."/>
        </authorList>
    </citation>
    <scope>NUCLEOTIDE SEQUENCE [LARGE SCALE GENOMIC DNA]</scope>
    <source>
        <strain evidence="3 4">TWF694</strain>
    </source>
</reference>
<evidence type="ECO:0000256" key="2">
    <source>
        <dbReference type="SAM" id="SignalP"/>
    </source>
</evidence>
<gene>
    <name evidence="3" type="ORF">TWF694_007673</name>
</gene>
<dbReference type="EMBL" id="JAVHJO010000003">
    <property type="protein sequence ID" value="KAK6541896.1"/>
    <property type="molecule type" value="Genomic_DNA"/>
</dbReference>
<feature type="compositionally biased region" description="Low complexity" evidence="1">
    <location>
        <begin position="144"/>
        <end position="156"/>
    </location>
</feature>
<protein>
    <submittedName>
        <fullName evidence="3">Uncharacterized protein</fullName>
    </submittedName>
</protein>
<evidence type="ECO:0000313" key="4">
    <source>
        <dbReference type="Proteomes" id="UP001365542"/>
    </source>
</evidence>
<dbReference type="AlphaFoldDB" id="A0AAV9XK48"/>
<keyword evidence="4" id="KW-1185">Reference proteome</keyword>
<dbReference type="Proteomes" id="UP001365542">
    <property type="component" value="Unassembled WGS sequence"/>
</dbReference>
<sequence length="273" mass="27784">MNFFRFTSLFIASFSLSPAVAQIFNPDPVFDCTEPNFRVIYTACSAGDYSQCCAVGTSCCAGGCCDLTSTCLNVGTSNEVCCEATDPNFCGYYKGSGTTPPYAVQSVACTGSDGLSSYYCPPGATCDSFTDSCIGGSSGGGGNSIAPPAASSSSSPAPSPSPSPIQSPVPSPEPETSETPIASPPPQSQSSMNPEVNSTPTPQISVATVTVQQSSTAQGNTPVNTPTGGNNQETPQATVTVTSAPKNDALRGKSTKGFLSKLFAFFAISLLVL</sequence>
<name>A0AAV9XK48_9PEZI</name>
<feature type="compositionally biased region" description="Pro residues" evidence="1">
    <location>
        <begin position="157"/>
        <end position="173"/>
    </location>
</feature>
<evidence type="ECO:0000313" key="3">
    <source>
        <dbReference type="EMBL" id="KAK6541896.1"/>
    </source>
</evidence>